<evidence type="ECO:0000313" key="2">
    <source>
        <dbReference type="Proteomes" id="UP000262954"/>
    </source>
</evidence>
<dbReference type="RefSeq" id="WP_288640522.1">
    <property type="nucleotide sequence ID" value="NZ_DBFJMN010000253.1"/>
</dbReference>
<sequence length="83" mass="9536">MTKKNALTGKNNISADDYIRKRREILDLCYKRLQEMIPECTSEVNLLKCIEILEKHESRNDAGDERQALCAIADTLDRLAGLR</sequence>
<proteinExistence type="predicted"/>
<evidence type="ECO:0000313" key="1">
    <source>
        <dbReference type="EMBL" id="HBJ08971.1"/>
    </source>
</evidence>
<dbReference type="EMBL" id="DNWC01000104">
    <property type="protein sequence ID" value="HBJ08971.1"/>
    <property type="molecule type" value="Genomic_DNA"/>
</dbReference>
<protein>
    <submittedName>
        <fullName evidence="1">Uncharacterized protein</fullName>
    </submittedName>
</protein>
<name>A0A354M382_9BACT</name>
<accession>A0A354M382</accession>
<reference evidence="1 2" key="1">
    <citation type="journal article" date="2018" name="Nat. Biotechnol.">
        <title>A standardized bacterial taxonomy based on genome phylogeny substantially revises the tree of life.</title>
        <authorList>
            <person name="Parks D.H."/>
            <person name="Chuvochina M."/>
            <person name="Waite D.W."/>
            <person name="Rinke C."/>
            <person name="Skarshewski A."/>
            <person name="Chaumeil P.A."/>
            <person name="Hugenholtz P."/>
        </authorList>
    </citation>
    <scope>NUCLEOTIDE SEQUENCE [LARGE SCALE GENOMIC DNA]</scope>
    <source>
        <strain evidence="1">UBA11482</strain>
    </source>
</reference>
<organism evidence="1 2">
    <name type="scientific">Coprobacter fastidiosus</name>
    <dbReference type="NCBI Taxonomy" id="1099853"/>
    <lineage>
        <taxon>Bacteria</taxon>
        <taxon>Pseudomonadati</taxon>
        <taxon>Bacteroidota</taxon>
        <taxon>Bacteroidia</taxon>
        <taxon>Bacteroidales</taxon>
        <taxon>Barnesiellaceae</taxon>
        <taxon>Coprobacter</taxon>
    </lineage>
</organism>
<gene>
    <name evidence="1" type="ORF">DDY73_08180</name>
</gene>
<dbReference type="AlphaFoldDB" id="A0A354M382"/>
<dbReference type="Proteomes" id="UP000262954">
    <property type="component" value="Unassembled WGS sequence"/>
</dbReference>
<comment type="caution">
    <text evidence="1">The sequence shown here is derived from an EMBL/GenBank/DDBJ whole genome shotgun (WGS) entry which is preliminary data.</text>
</comment>